<dbReference type="AlphaFoldDB" id="A0A1G2KXB2"/>
<feature type="domain" description="Nudix hydrolase" evidence="1">
    <location>
        <begin position="4"/>
        <end position="133"/>
    </location>
</feature>
<evidence type="ECO:0000313" key="2">
    <source>
        <dbReference type="EMBL" id="OHA04083.1"/>
    </source>
</evidence>
<evidence type="ECO:0000313" key="3">
    <source>
        <dbReference type="Proteomes" id="UP000178510"/>
    </source>
</evidence>
<dbReference type="PANTHER" id="PTHR16099:SF5">
    <property type="entry name" value="NUCLEOTIDE TRIPHOSPHATE DIPHOSPHATASE NUDT15"/>
    <property type="match status" value="1"/>
</dbReference>
<reference evidence="2 3" key="1">
    <citation type="journal article" date="2016" name="Nat. Commun.">
        <title>Thousands of microbial genomes shed light on interconnected biogeochemical processes in an aquifer system.</title>
        <authorList>
            <person name="Anantharaman K."/>
            <person name="Brown C.T."/>
            <person name="Hug L.A."/>
            <person name="Sharon I."/>
            <person name="Castelle C.J."/>
            <person name="Probst A.J."/>
            <person name="Thomas B.C."/>
            <person name="Singh A."/>
            <person name="Wilkins M.J."/>
            <person name="Karaoz U."/>
            <person name="Brodie E.L."/>
            <person name="Williams K.H."/>
            <person name="Hubbard S.S."/>
            <person name="Banfield J.F."/>
        </authorList>
    </citation>
    <scope>NUCLEOTIDE SEQUENCE [LARGE SCALE GENOMIC DNA]</scope>
</reference>
<dbReference type="GO" id="GO:0005829">
    <property type="term" value="C:cytosol"/>
    <property type="evidence" value="ECO:0007669"/>
    <property type="project" value="TreeGrafter"/>
</dbReference>
<dbReference type="FunFam" id="3.90.79.10:FF:000060">
    <property type="entry name" value="Nudix hydrolase 1"/>
    <property type="match status" value="1"/>
</dbReference>
<proteinExistence type="predicted"/>
<evidence type="ECO:0000259" key="1">
    <source>
        <dbReference type="PROSITE" id="PS51462"/>
    </source>
</evidence>
<accession>A0A1G2KXB2</accession>
<dbReference type="SUPFAM" id="SSF55811">
    <property type="entry name" value="Nudix"/>
    <property type="match status" value="1"/>
</dbReference>
<dbReference type="PROSITE" id="PS51462">
    <property type="entry name" value="NUDIX"/>
    <property type="match status" value="1"/>
</dbReference>
<organism evidence="2 3">
    <name type="scientific">Candidatus Sungbacteria bacterium RIFCSPHIGHO2_02_FULL_52_23</name>
    <dbReference type="NCBI Taxonomy" id="1802274"/>
    <lineage>
        <taxon>Bacteria</taxon>
        <taxon>Candidatus Sungiibacteriota</taxon>
    </lineage>
</organism>
<protein>
    <recommendedName>
        <fullName evidence="1">Nudix hydrolase domain-containing protein</fullName>
    </recommendedName>
</protein>
<dbReference type="Pfam" id="PF00293">
    <property type="entry name" value="NUDIX"/>
    <property type="match status" value="1"/>
</dbReference>
<name>A0A1G2KXB2_9BACT</name>
<dbReference type="Proteomes" id="UP000178510">
    <property type="component" value="Unassembled WGS sequence"/>
</dbReference>
<dbReference type="PANTHER" id="PTHR16099">
    <property type="entry name" value="8-OXO-DGTP DIPHOSPHATES NUDT15"/>
    <property type="match status" value="1"/>
</dbReference>
<dbReference type="EMBL" id="MHQM01000013">
    <property type="protein sequence ID" value="OHA04083.1"/>
    <property type="molecule type" value="Genomic_DNA"/>
</dbReference>
<dbReference type="Gene3D" id="3.90.79.10">
    <property type="entry name" value="Nucleoside Triphosphate Pyrophosphohydrolase"/>
    <property type="match status" value="1"/>
</dbReference>
<comment type="caution">
    <text evidence="2">The sequence shown here is derived from an EMBL/GenBank/DDBJ whole genome shotgun (WGS) entry which is preliminary data.</text>
</comment>
<dbReference type="GO" id="GO:0006203">
    <property type="term" value="P:dGTP catabolic process"/>
    <property type="evidence" value="ECO:0007669"/>
    <property type="project" value="TreeGrafter"/>
</dbReference>
<dbReference type="CDD" id="cd04678">
    <property type="entry name" value="NUDIX_MTH2_Nudt15"/>
    <property type="match status" value="1"/>
</dbReference>
<dbReference type="InterPro" id="IPR000086">
    <property type="entry name" value="NUDIX_hydrolase_dom"/>
</dbReference>
<dbReference type="STRING" id="1802274.A3J58_02495"/>
<gene>
    <name evidence="2" type="ORF">A3J58_02495</name>
</gene>
<dbReference type="GO" id="GO:0035539">
    <property type="term" value="F:8-oxo-7,8-dihydrodeoxyguanosine triphosphate pyrophosphatase activity"/>
    <property type="evidence" value="ECO:0007669"/>
    <property type="project" value="TreeGrafter"/>
</dbReference>
<sequence>MENTNRPKVGIGVMIFKDGKILLALRRGAHGAGEYAFPGGHLEYMESFEGCSRRETREECGLEIENIRFQFLANVTHYAPKHYIHIALIADWKSGEPEVLEPDKSESWGWYDLEHLPQPMFAFCTLSVQSYKTGQNYFDIMDIN</sequence>
<dbReference type="InterPro" id="IPR015797">
    <property type="entry name" value="NUDIX_hydrolase-like_dom_sf"/>
</dbReference>